<reference evidence="2 3" key="1">
    <citation type="journal article" date="2023" name="Nucleic Acids Res.">
        <title>The hologenome of Daphnia magna reveals possible DNA methylation and microbiome-mediated evolution of the host genome.</title>
        <authorList>
            <person name="Chaturvedi A."/>
            <person name="Li X."/>
            <person name="Dhandapani V."/>
            <person name="Marshall H."/>
            <person name="Kissane S."/>
            <person name="Cuenca-Cambronero M."/>
            <person name="Asole G."/>
            <person name="Calvet F."/>
            <person name="Ruiz-Romero M."/>
            <person name="Marangio P."/>
            <person name="Guigo R."/>
            <person name="Rago D."/>
            <person name="Mirbahai L."/>
            <person name="Eastwood N."/>
            <person name="Colbourne J.K."/>
            <person name="Zhou J."/>
            <person name="Mallon E."/>
            <person name="Orsini L."/>
        </authorList>
    </citation>
    <scope>NUCLEOTIDE SEQUENCE [LARGE SCALE GENOMIC DNA]</scope>
    <source>
        <strain evidence="2">LRV0_1</strain>
    </source>
</reference>
<accession>A0ABQ9ZUY9</accession>
<feature type="region of interest" description="Disordered" evidence="1">
    <location>
        <begin position="1"/>
        <end position="23"/>
    </location>
</feature>
<feature type="compositionally biased region" description="Polar residues" evidence="1">
    <location>
        <begin position="8"/>
        <end position="23"/>
    </location>
</feature>
<keyword evidence="3" id="KW-1185">Reference proteome</keyword>
<evidence type="ECO:0000313" key="3">
    <source>
        <dbReference type="Proteomes" id="UP001234178"/>
    </source>
</evidence>
<sequence>MDAGTTMGGQLNTRNDGSSSPFSQLMQEGYAESCEGEMETNLTGIFFCTKSLSPHQKWRYEAPFYFDICCFIHSRLLLYLASSNVHRARHNGLLHLRL</sequence>
<gene>
    <name evidence="2" type="ORF">OUZ56_031531</name>
</gene>
<protein>
    <submittedName>
        <fullName evidence="2">Uncharacterized protein</fullName>
    </submittedName>
</protein>
<comment type="caution">
    <text evidence="2">The sequence shown here is derived from an EMBL/GenBank/DDBJ whole genome shotgun (WGS) entry which is preliminary data.</text>
</comment>
<name>A0ABQ9ZUY9_9CRUS</name>
<evidence type="ECO:0000313" key="2">
    <source>
        <dbReference type="EMBL" id="KAK4016571.1"/>
    </source>
</evidence>
<organism evidence="2 3">
    <name type="scientific">Daphnia magna</name>
    <dbReference type="NCBI Taxonomy" id="35525"/>
    <lineage>
        <taxon>Eukaryota</taxon>
        <taxon>Metazoa</taxon>
        <taxon>Ecdysozoa</taxon>
        <taxon>Arthropoda</taxon>
        <taxon>Crustacea</taxon>
        <taxon>Branchiopoda</taxon>
        <taxon>Diplostraca</taxon>
        <taxon>Cladocera</taxon>
        <taxon>Anomopoda</taxon>
        <taxon>Daphniidae</taxon>
        <taxon>Daphnia</taxon>
    </lineage>
</organism>
<evidence type="ECO:0000256" key="1">
    <source>
        <dbReference type="SAM" id="MobiDB-lite"/>
    </source>
</evidence>
<proteinExistence type="predicted"/>
<dbReference type="Proteomes" id="UP001234178">
    <property type="component" value="Unassembled WGS sequence"/>
</dbReference>
<dbReference type="EMBL" id="JAOYFB010000005">
    <property type="protein sequence ID" value="KAK4016571.1"/>
    <property type="molecule type" value="Genomic_DNA"/>
</dbReference>